<keyword evidence="3" id="KW-1185">Reference proteome</keyword>
<protein>
    <submittedName>
        <fullName evidence="2">Putative transcriptional activator</fullName>
    </submittedName>
</protein>
<dbReference type="Gene3D" id="3.20.80.10">
    <property type="entry name" value="Regulatory factor, effector binding domain"/>
    <property type="match status" value="1"/>
</dbReference>
<dbReference type="SMART" id="SM00871">
    <property type="entry name" value="AraC_E_bind"/>
    <property type="match status" value="1"/>
</dbReference>
<dbReference type="OrthoDB" id="9801123at2"/>
<dbReference type="InterPro" id="IPR029442">
    <property type="entry name" value="GyrI-like"/>
</dbReference>
<dbReference type="Proteomes" id="UP000242084">
    <property type="component" value="Chromosome 1"/>
</dbReference>
<dbReference type="AlphaFoldDB" id="A0A239Y716"/>
<gene>
    <name evidence="2" type="ORF">SAMEA4384403_00121</name>
</gene>
<evidence type="ECO:0000313" key="2">
    <source>
        <dbReference type="EMBL" id="SNV54835.1"/>
    </source>
</evidence>
<sequence length="153" mass="17742">MEFKEKHLNKTIVIGESRRYYTAEETHKEIPVFWEEMNNTGKNNKLLNQSNQYFQGFLGVCFPKKPGLDYMIAVSSDHEDEEWNTGVIPSGKYLMFEAIGPVPNELQKVTQDALEMVNDSSEYELRIAPQFEYYPSGDVTSSDYITEIWIPIK</sequence>
<proteinExistence type="predicted"/>
<evidence type="ECO:0000259" key="1">
    <source>
        <dbReference type="SMART" id="SM00871"/>
    </source>
</evidence>
<dbReference type="PANTHER" id="PTHR36444:SF3">
    <property type="entry name" value="TRANSCRIPTIONAL ACTIVATOR, PUTATIVE-RELATED"/>
    <property type="match status" value="1"/>
</dbReference>
<reference evidence="2 3" key="1">
    <citation type="submission" date="2017-06" db="EMBL/GenBank/DDBJ databases">
        <authorList>
            <consortium name="Pathogen Informatics"/>
        </authorList>
    </citation>
    <scope>NUCLEOTIDE SEQUENCE [LARGE SCALE GENOMIC DNA]</scope>
    <source>
        <strain evidence="2 3">NCTC13839</strain>
    </source>
</reference>
<organism evidence="2 3">
    <name type="scientific">Mammaliicoccus stepanovicii</name>
    <dbReference type="NCBI Taxonomy" id="643214"/>
    <lineage>
        <taxon>Bacteria</taxon>
        <taxon>Bacillati</taxon>
        <taxon>Bacillota</taxon>
        <taxon>Bacilli</taxon>
        <taxon>Bacillales</taxon>
        <taxon>Staphylococcaceae</taxon>
        <taxon>Mammaliicoccus</taxon>
    </lineage>
</organism>
<dbReference type="InterPro" id="IPR010499">
    <property type="entry name" value="AraC_E-bd"/>
</dbReference>
<dbReference type="SUPFAM" id="SSF55136">
    <property type="entry name" value="Probable bacterial effector-binding domain"/>
    <property type="match status" value="1"/>
</dbReference>
<name>A0A239Y716_9STAP</name>
<dbReference type="Pfam" id="PF06445">
    <property type="entry name" value="GyrI-like"/>
    <property type="match status" value="1"/>
</dbReference>
<feature type="domain" description="AraC effector-binding" evidence="1">
    <location>
        <begin position="1"/>
        <end position="153"/>
    </location>
</feature>
<dbReference type="InterPro" id="IPR053182">
    <property type="entry name" value="YobU-like_regulator"/>
</dbReference>
<accession>A0A239Y716</accession>
<dbReference type="InterPro" id="IPR011256">
    <property type="entry name" value="Reg_factor_effector_dom_sf"/>
</dbReference>
<dbReference type="RefSeq" id="WP_095085324.1">
    <property type="nucleotide sequence ID" value="NZ_BMDM01000011.1"/>
</dbReference>
<dbReference type="EMBL" id="LT906462">
    <property type="protein sequence ID" value="SNV54835.1"/>
    <property type="molecule type" value="Genomic_DNA"/>
</dbReference>
<dbReference type="KEGG" id="sste:SAMEA4384403_0121"/>
<dbReference type="PANTHER" id="PTHR36444">
    <property type="entry name" value="TRANSCRIPTIONAL REGULATOR PROTEIN YOBU-RELATED"/>
    <property type="match status" value="1"/>
</dbReference>
<evidence type="ECO:0000313" key="3">
    <source>
        <dbReference type="Proteomes" id="UP000242084"/>
    </source>
</evidence>